<evidence type="ECO:0000313" key="5">
    <source>
        <dbReference type="EMBL" id="SIQ06779.1"/>
    </source>
</evidence>
<evidence type="ECO:0000313" key="6">
    <source>
        <dbReference type="Proteomes" id="UP000186235"/>
    </source>
</evidence>
<proteinExistence type="predicted"/>
<dbReference type="GO" id="GO:0003700">
    <property type="term" value="F:DNA-binding transcription factor activity"/>
    <property type="evidence" value="ECO:0007669"/>
    <property type="project" value="InterPro"/>
</dbReference>
<dbReference type="InterPro" id="IPR000524">
    <property type="entry name" value="Tscrpt_reg_HTH_GntR"/>
</dbReference>
<dbReference type="PROSITE" id="PS50949">
    <property type="entry name" value="HTH_GNTR"/>
    <property type="match status" value="1"/>
</dbReference>
<dbReference type="Pfam" id="PF07729">
    <property type="entry name" value="FCD"/>
    <property type="match status" value="1"/>
</dbReference>
<evidence type="ECO:0000256" key="2">
    <source>
        <dbReference type="ARBA" id="ARBA00023125"/>
    </source>
</evidence>
<dbReference type="SMART" id="SM00345">
    <property type="entry name" value="HTH_GNTR"/>
    <property type="match status" value="1"/>
</dbReference>
<dbReference type="SUPFAM" id="SSF46785">
    <property type="entry name" value="Winged helix' DNA-binding domain"/>
    <property type="match status" value="1"/>
</dbReference>
<dbReference type="PRINTS" id="PR00035">
    <property type="entry name" value="HTHGNTR"/>
</dbReference>
<keyword evidence="6" id="KW-1185">Reference proteome</keyword>
<dbReference type="PANTHER" id="PTHR43537">
    <property type="entry name" value="TRANSCRIPTIONAL REGULATOR, GNTR FAMILY"/>
    <property type="match status" value="1"/>
</dbReference>
<dbReference type="RefSeq" id="WP_076404185.1">
    <property type="nucleotide sequence ID" value="NZ_FTMI01000002.1"/>
</dbReference>
<dbReference type="PANTHER" id="PTHR43537:SF45">
    <property type="entry name" value="GNTR FAMILY REGULATORY PROTEIN"/>
    <property type="match status" value="1"/>
</dbReference>
<dbReference type="AlphaFoldDB" id="A0A1N6PRD9"/>
<dbReference type="InterPro" id="IPR008920">
    <property type="entry name" value="TF_FadR/GntR_C"/>
</dbReference>
<keyword evidence="2" id="KW-0238">DNA-binding</keyword>
<evidence type="ECO:0000256" key="3">
    <source>
        <dbReference type="ARBA" id="ARBA00023163"/>
    </source>
</evidence>
<dbReference type="Proteomes" id="UP000186235">
    <property type="component" value="Unassembled WGS sequence"/>
</dbReference>
<protein>
    <submittedName>
        <fullName evidence="5">Transcriptional regulator, GntR family</fullName>
    </submittedName>
</protein>
<name>A0A1N6PRD9_9MICO</name>
<dbReference type="SUPFAM" id="SSF48008">
    <property type="entry name" value="GntR ligand-binding domain-like"/>
    <property type="match status" value="1"/>
</dbReference>
<evidence type="ECO:0000256" key="1">
    <source>
        <dbReference type="ARBA" id="ARBA00023015"/>
    </source>
</evidence>
<dbReference type="CDD" id="cd07377">
    <property type="entry name" value="WHTH_GntR"/>
    <property type="match status" value="1"/>
</dbReference>
<organism evidence="5 6">
    <name type="scientific">Cellulosimicrobium aquatile</name>
    <dbReference type="NCBI Taxonomy" id="1612203"/>
    <lineage>
        <taxon>Bacteria</taxon>
        <taxon>Bacillati</taxon>
        <taxon>Actinomycetota</taxon>
        <taxon>Actinomycetes</taxon>
        <taxon>Micrococcales</taxon>
        <taxon>Promicromonosporaceae</taxon>
        <taxon>Cellulosimicrobium</taxon>
    </lineage>
</organism>
<feature type="domain" description="HTH gntR-type" evidence="4">
    <location>
        <begin position="8"/>
        <end position="75"/>
    </location>
</feature>
<accession>A0A1N6PRD9</accession>
<dbReference type="Gene3D" id="1.10.10.10">
    <property type="entry name" value="Winged helix-like DNA-binding domain superfamily/Winged helix DNA-binding domain"/>
    <property type="match status" value="1"/>
</dbReference>
<keyword evidence="3" id="KW-0804">Transcription</keyword>
<gene>
    <name evidence="5" type="ORF">SAMN05518682_1057</name>
</gene>
<dbReference type="InterPro" id="IPR011711">
    <property type="entry name" value="GntR_C"/>
</dbReference>
<dbReference type="InterPro" id="IPR036390">
    <property type="entry name" value="WH_DNA-bd_sf"/>
</dbReference>
<keyword evidence="1" id="KW-0805">Transcription regulation</keyword>
<dbReference type="SMART" id="SM00895">
    <property type="entry name" value="FCD"/>
    <property type="match status" value="1"/>
</dbReference>
<dbReference type="InterPro" id="IPR036388">
    <property type="entry name" value="WH-like_DNA-bd_sf"/>
</dbReference>
<sequence>MAGAEERVLESARVASRLRDEILDGVREPGSRLVERDLAAGFGVSRIPVRDALKVLEGEGLVALRPHTWAVVRAFTDADLADLDEVRTVLEPLAFRLAAERHEPPGLERLRAALDREQEGARAADPVGSRRSAADFHEIVTALAGNRLLDGMMQGIRSRMRWALSQHDDLADVTDEHVALFDAVRARDGDRAAELAAAHVESSRRRRAALASRRVASRA</sequence>
<evidence type="ECO:0000259" key="4">
    <source>
        <dbReference type="PROSITE" id="PS50949"/>
    </source>
</evidence>
<dbReference type="Pfam" id="PF00392">
    <property type="entry name" value="GntR"/>
    <property type="match status" value="1"/>
</dbReference>
<dbReference type="Gene3D" id="1.20.120.530">
    <property type="entry name" value="GntR ligand-binding domain-like"/>
    <property type="match status" value="1"/>
</dbReference>
<reference evidence="6" key="1">
    <citation type="submission" date="2017-01" db="EMBL/GenBank/DDBJ databases">
        <authorList>
            <person name="Varghese N."/>
            <person name="Submissions S."/>
        </authorList>
    </citation>
    <scope>NUCLEOTIDE SEQUENCE [LARGE SCALE GENOMIC DNA]</scope>
    <source>
        <strain evidence="6">3bp</strain>
    </source>
</reference>
<dbReference type="GO" id="GO:0003677">
    <property type="term" value="F:DNA binding"/>
    <property type="evidence" value="ECO:0007669"/>
    <property type="project" value="UniProtKB-KW"/>
</dbReference>
<dbReference type="EMBL" id="FTMI01000002">
    <property type="protein sequence ID" value="SIQ06779.1"/>
    <property type="molecule type" value="Genomic_DNA"/>
</dbReference>